<evidence type="ECO:0000313" key="3">
    <source>
        <dbReference type="Proteomes" id="UP000027997"/>
    </source>
</evidence>
<dbReference type="InterPro" id="IPR048428">
    <property type="entry name" value="YobI-NTPase"/>
</dbReference>
<evidence type="ECO:0000259" key="1">
    <source>
        <dbReference type="Pfam" id="PF20693"/>
    </source>
</evidence>
<dbReference type="AlphaFoldDB" id="A0A081K6J1"/>
<name>A0A081K6J1_9GAMM</name>
<dbReference type="STRING" id="305900.GV64_02540"/>
<keyword evidence="3" id="KW-1185">Reference proteome</keyword>
<dbReference type="Proteomes" id="UP000027997">
    <property type="component" value="Unassembled WGS sequence"/>
</dbReference>
<dbReference type="EMBL" id="JOJP01000001">
    <property type="protein sequence ID" value="KEI69767.1"/>
    <property type="molecule type" value="Genomic_DNA"/>
</dbReference>
<feature type="domain" description="YobI-like P-loop NTPase" evidence="1">
    <location>
        <begin position="85"/>
        <end position="457"/>
    </location>
</feature>
<accession>A0A081K6J1</accession>
<organism evidence="2 3">
    <name type="scientific">Endozoicomonas elysicola</name>
    <dbReference type="NCBI Taxonomy" id="305900"/>
    <lineage>
        <taxon>Bacteria</taxon>
        <taxon>Pseudomonadati</taxon>
        <taxon>Pseudomonadota</taxon>
        <taxon>Gammaproteobacteria</taxon>
        <taxon>Oceanospirillales</taxon>
        <taxon>Endozoicomonadaceae</taxon>
        <taxon>Endozoicomonas</taxon>
    </lineage>
</organism>
<dbReference type="Pfam" id="PF20693">
    <property type="entry name" value="YobI-ATPase"/>
    <property type="match status" value="1"/>
</dbReference>
<sequence>MALIQQTGLFRLKTKYSNAAKASWKAAREEFAQAFAEQSGVAATRIALKRARDELAQYLHSHDGHSTLKPLTPAVLRSVQIAKYERELLGALDTGKQPETRNIAISGTHAAGKSSFIHSFIERNPQYKYANISLAKFAGNNTQHEKMADVEQDIVQQLLYSITGKKLTADTAEQAQSSGWRKYSGVLAAFLTSSSIATLSYVSGNLGIDQSTTVKALRLYLPDHLTASIKKYAPLLAEFSLFFITTILVLFLFKGLQKLSGGWASRASRQKISEDSSISNSYLSQITHAFAQTRQNVVIIEDLMNANQLQAFEALYRINKHLNNTRQIKQPIYFIYALEDETLTVRDRTRFFDLIIPIVPVINTTNAGPKLYEQLETIKADGQKVTDFLDKELIYKVADYIDDMRVITNIVNEFDIYLNKITNNIEELNKNKLFAMMVIKNLYPKEHAELTHHNGILWNVFNEFDRKKRDTIEEYSHKIDQYREEADSYERSYIKNIKELRSIYWLKLFETTKSDSSLVSTQITGKMTICDFVEDHFWEPAYQSHDKIHIEKATRHGQKSISTGLTLHEITNGTAPTYEDRVKLVRKDIELTKAYIELLERTKNKLLGSRLSESLAEGTIGDSFINALTEEQFGPVLYLLRKGYFAEDYKDYLSYFYPGSISRHDKRLSLSLGEGQSFEFSQSVDSPKALLNHLTPSDLSEGRGFINAVISQLLESPEANYNGYSAQSFLYELFDLTENRFERLQDFICQYIHSEYNNHRKLFTAMFTIDQALIIRCITGDSSEKMPKAELVAELLPILMTKDHSDLNTTIIPVINALDDIRPIFNLTNEQPEVRQWLKSNPVKFDRLSLKHCSQEIALRVIEDSMYQLNSHMMGVLLAFTAEERATTPAQVSYSAICSSENPVLISQIHDQLEVFVKTILLSQPQLEEEQPYLIDLLNNPKLEIADRISLISLSGQAVIGIKDITDTAMQVRLFKENRVEASWSNVQSAFEMRGKNTIDPLLVKFISTPRNTEQLSQQALPYSHHLDGLLTALVCNEEISETTLKKLLSAFPAILIEQLEPENISLARMNIIRQLPNCQFSLETLNWFARFEGRFTDDAYQYLLRFWNEYKHKAKGTNHLTVSTVRKLLAGSDISLEEKFWLCDLLNHENETDSEILSEMLAIITSQPYEDFNLKISFKRLEVLIGTEPTERGRVRLVTQQIKYLSWSEISTLLSELGIEAFDKLTAKSYQFSVPNTETNLELVNALRSANYLGTIKTSEKSQTIKAYVKRSAMQSV</sequence>
<gene>
    <name evidence="2" type="ORF">GV64_02540</name>
</gene>
<proteinExistence type="predicted"/>
<comment type="caution">
    <text evidence="2">The sequence shown here is derived from an EMBL/GenBank/DDBJ whole genome shotgun (WGS) entry which is preliminary data.</text>
</comment>
<evidence type="ECO:0000313" key="2">
    <source>
        <dbReference type="EMBL" id="KEI69767.1"/>
    </source>
</evidence>
<dbReference type="eggNOG" id="COG5290">
    <property type="taxonomic scope" value="Bacteria"/>
</dbReference>
<dbReference type="RefSeq" id="WP_020582626.1">
    <property type="nucleotide sequence ID" value="NZ_JOJP01000001.1"/>
</dbReference>
<protein>
    <recommendedName>
        <fullName evidence="1">YobI-like P-loop NTPase domain-containing protein</fullName>
    </recommendedName>
</protein>
<reference evidence="2 3" key="1">
    <citation type="submission" date="2014-06" db="EMBL/GenBank/DDBJ databases">
        <title>Whole Genome Sequences of Three Symbiotic Endozoicomonas Bacteria.</title>
        <authorList>
            <person name="Neave M.J."/>
            <person name="Apprill A."/>
            <person name="Voolstra C.R."/>
        </authorList>
    </citation>
    <scope>NUCLEOTIDE SEQUENCE [LARGE SCALE GENOMIC DNA]</scope>
    <source>
        <strain evidence="2 3">DSM 22380</strain>
    </source>
</reference>